<sequence>MEFTNQTVSRPTSILYHTHVSSSLCPTATSLLRPLQVANSHTDVVTGHRPPRVVCRDSSTTSQLRHCPPATGPQRPTPEGINSPERGCQRLKAVKDGLQSLGSPRTYSGAVGLRRVPSNMPARPGSAAHCGPKSAAVGDYATLGLSSALTSPTVSA</sequence>
<protein>
    <submittedName>
        <fullName evidence="2">Uncharacterized protein</fullName>
    </submittedName>
</protein>
<reference evidence="2" key="2">
    <citation type="journal article" date="2019" name="IMA Fungus">
        <title>Genome sequencing and comparison of five Tilletia species to identify candidate genes for the detection of regulated species infecting wheat.</title>
        <authorList>
            <person name="Nguyen H.D.T."/>
            <person name="Sultana T."/>
            <person name="Kesanakurti P."/>
            <person name="Hambleton S."/>
        </authorList>
    </citation>
    <scope>NUCLEOTIDE SEQUENCE</scope>
    <source>
        <strain evidence="2">DAOMC 236426</strain>
    </source>
</reference>
<name>A0A8X7SU57_9BASI</name>
<evidence type="ECO:0000313" key="2">
    <source>
        <dbReference type="EMBL" id="KAE8241526.1"/>
    </source>
</evidence>
<reference evidence="2" key="1">
    <citation type="submission" date="2016-04" db="EMBL/GenBank/DDBJ databases">
        <authorList>
            <person name="Nguyen H.D."/>
            <person name="Samba Siva P."/>
            <person name="Cullis J."/>
            <person name="Levesque C.A."/>
            <person name="Hambleton S."/>
        </authorList>
    </citation>
    <scope>NUCLEOTIDE SEQUENCE</scope>
    <source>
        <strain evidence="2">DAOMC 236426</strain>
    </source>
</reference>
<dbReference type="EMBL" id="LWDE02001326">
    <property type="protein sequence ID" value="KAE8241526.1"/>
    <property type="molecule type" value="Genomic_DNA"/>
</dbReference>
<keyword evidence="3" id="KW-1185">Reference proteome</keyword>
<dbReference type="Proteomes" id="UP000077684">
    <property type="component" value="Unassembled WGS sequence"/>
</dbReference>
<gene>
    <name evidence="2" type="ORF">A4X06_0g7505</name>
</gene>
<organism evidence="2 3">
    <name type="scientific">Tilletia controversa</name>
    <name type="common">dwarf bunt fungus</name>
    <dbReference type="NCBI Taxonomy" id="13291"/>
    <lineage>
        <taxon>Eukaryota</taxon>
        <taxon>Fungi</taxon>
        <taxon>Dikarya</taxon>
        <taxon>Basidiomycota</taxon>
        <taxon>Ustilaginomycotina</taxon>
        <taxon>Exobasidiomycetes</taxon>
        <taxon>Tilletiales</taxon>
        <taxon>Tilletiaceae</taxon>
        <taxon>Tilletia</taxon>
    </lineage>
</organism>
<comment type="caution">
    <text evidence="2">The sequence shown here is derived from an EMBL/GenBank/DDBJ whole genome shotgun (WGS) entry which is preliminary data.</text>
</comment>
<feature type="region of interest" description="Disordered" evidence="1">
    <location>
        <begin position="48"/>
        <end position="85"/>
    </location>
</feature>
<dbReference type="AlphaFoldDB" id="A0A8X7SU57"/>
<accession>A0A8X7SU57</accession>
<evidence type="ECO:0000256" key="1">
    <source>
        <dbReference type="SAM" id="MobiDB-lite"/>
    </source>
</evidence>
<evidence type="ECO:0000313" key="3">
    <source>
        <dbReference type="Proteomes" id="UP000077684"/>
    </source>
</evidence>
<proteinExistence type="predicted"/>